<dbReference type="PROSITE" id="PS50109">
    <property type="entry name" value="HIS_KIN"/>
    <property type="match status" value="1"/>
</dbReference>
<evidence type="ECO:0000256" key="14">
    <source>
        <dbReference type="SAM" id="Phobius"/>
    </source>
</evidence>
<evidence type="ECO:0000256" key="11">
    <source>
        <dbReference type="ARBA" id="ARBA00022989"/>
    </source>
</evidence>
<accession>A0A5C8I1B6</accession>
<keyword evidence="5" id="KW-0597">Phosphoprotein</keyword>
<dbReference type="GO" id="GO:0000155">
    <property type="term" value="F:phosphorelay sensor kinase activity"/>
    <property type="evidence" value="ECO:0007669"/>
    <property type="project" value="InterPro"/>
</dbReference>
<dbReference type="GO" id="GO:0005524">
    <property type="term" value="F:ATP binding"/>
    <property type="evidence" value="ECO:0007669"/>
    <property type="project" value="UniProtKB-KW"/>
</dbReference>
<keyword evidence="6" id="KW-0808">Transferase</keyword>
<evidence type="ECO:0000313" key="17">
    <source>
        <dbReference type="Proteomes" id="UP000321034"/>
    </source>
</evidence>
<dbReference type="PANTHER" id="PTHR44936:SF9">
    <property type="entry name" value="SENSOR PROTEIN CREC"/>
    <property type="match status" value="1"/>
</dbReference>
<organism evidence="16 17">
    <name type="scientific">Microbacterium hatanonis</name>
    <dbReference type="NCBI Taxonomy" id="404366"/>
    <lineage>
        <taxon>Bacteria</taxon>
        <taxon>Bacillati</taxon>
        <taxon>Actinomycetota</taxon>
        <taxon>Actinomycetes</taxon>
        <taxon>Micrococcales</taxon>
        <taxon>Microbacteriaceae</taxon>
        <taxon>Microbacterium</taxon>
    </lineage>
</organism>
<evidence type="ECO:0000256" key="9">
    <source>
        <dbReference type="ARBA" id="ARBA00022777"/>
    </source>
</evidence>
<evidence type="ECO:0000256" key="13">
    <source>
        <dbReference type="ARBA" id="ARBA00023136"/>
    </source>
</evidence>
<evidence type="ECO:0000256" key="2">
    <source>
        <dbReference type="ARBA" id="ARBA00004651"/>
    </source>
</evidence>
<protein>
    <recommendedName>
        <fullName evidence="3">histidine kinase</fullName>
        <ecNumber evidence="3">2.7.13.3</ecNumber>
    </recommendedName>
</protein>
<dbReference type="Gene3D" id="1.10.287.130">
    <property type="match status" value="1"/>
</dbReference>
<evidence type="ECO:0000256" key="5">
    <source>
        <dbReference type="ARBA" id="ARBA00022553"/>
    </source>
</evidence>
<dbReference type="Gene3D" id="3.30.450.20">
    <property type="entry name" value="PAS domain"/>
    <property type="match status" value="1"/>
</dbReference>
<evidence type="ECO:0000259" key="15">
    <source>
        <dbReference type="PROSITE" id="PS50109"/>
    </source>
</evidence>
<dbReference type="RefSeq" id="WP_147893498.1">
    <property type="nucleotide sequence ID" value="NZ_BAAANR010000001.1"/>
</dbReference>
<keyword evidence="11 14" id="KW-1133">Transmembrane helix</keyword>
<comment type="catalytic activity">
    <reaction evidence="1">
        <text>ATP + protein L-histidine = ADP + protein N-phospho-L-histidine.</text>
        <dbReference type="EC" id="2.7.13.3"/>
    </reaction>
</comment>
<feature type="domain" description="Histidine kinase" evidence="15">
    <location>
        <begin position="314"/>
        <end position="412"/>
    </location>
</feature>
<evidence type="ECO:0000256" key="8">
    <source>
        <dbReference type="ARBA" id="ARBA00022741"/>
    </source>
</evidence>
<dbReference type="EC" id="2.7.13.3" evidence="3"/>
<dbReference type="SUPFAM" id="SSF103190">
    <property type="entry name" value="Sensory domain-like"/>
    <property type="match status" value="1"/>
</dbReference>
<evidence type="ECO:0000256" key="4">
    <source>
        <dbReference type="ARBA" id="ARBA00022475"/>
    </source>
</evidence>
<dbReference type="SUPFAM" id="SSF55890">
    <property type="entry name" value="Sporulation response regulatory protein Spo0B"/>
    <property type="match status" value="1"/>
</dbReference>
<sequence>MTSNTQGASTKTRTLAILVMQCVVVLACVAVTTLVALAVQDRSIRVATTERVLDVSRSLADLDQVRTAVQDDTASAMAELQPLADILQEASGVDYVVITDAAGIRLTHPTPDQRGLPVSTDPSAVLDGETFVGTETGTIGSTLRAKVPVYDGDEIVGTASVGILESRIASDLNAAVGGLLPWVLGSVVIGCFVSALLTGVLRRSIRRLEDRARDAETQRRIAEALRDQTHEFRTRLHVIRGLVAEGESDAALDYVDRLVPLTTGTAAAAAVGDPALRTLLDALAAEFAARGGRLEVDPLTTVEPGLLDDADLLVIGNLCRNAIEAGGQRVRVLVVADPTGVHVDVSDDGPGIAPDLIDRIFERGVSSKGGPEARGVGLDLVRRAVAGRGGTITVGRSTWGGARFTVEMPITARGLVR</sequence>
<comment type="caution">
    <text evidence="16">The sequence shown here is derived from an EMBL/GenBank/DDBJ whole genome shotgun (WGS) entry which is preliminary data.</text>
</comment>
<dbReference type="PANTHER" id="PTHR44936">
    <property type="entry name" value="SENSOR PROTEIN CREC"/>
    <property type="match status" value="1"/>
</dbReference>
<dbReference type="AlphaFoldDB" id="A0A5C8I1B6"/>
<evidence type="ECO:0000256" key="7">
    <source>
        <dbReference type="ARBA" id="ARBA00022692"/>
    </source>
</evidence>
<keyword evidence="12" id="KW-0902">Two-component regulatory system</keyword>
<dbReference type="EMBL" id="VRSV01000001">
    <property type="protein sequence ID" value="TXK12792.1"/>
    <property type="molecule type" value="Genomic_DNA"/>
</dbReference>
<keyword evidence="17" id="KW-1185">Reference proteome</keyword>
<keyword evidence="10" id="KW-0067">ATP-binding</keyword>
<dbReference type="SUPFAM" id="SSF55874">
    <property type="entry name" value="ATPase domain of HSP90 chaperone/DNA topoisomerase II/histidine kinase"/>
    <property type="match status" value="1"/>
</dbReference>
<proteinExistence type="predicted"/>
<keyword evidence="7 14" id="KW-0812">Transmembrane</keyword>
<evidence type="ECO:0000313" key="16">
    <source>
        <dbReference type="EMBL" id="TXK12792.1"/>
    </source>
</evidence>
<dbReference type="Proteomes" id="UP000321034">
    <property type="component" value="Unassembled WGS sequence"/>
</dbReference>
<keyword evidence="8" id="KW-0547">Nucleotide-binding</keyword>
<dbReference type="OrthoDB" id="9792686at2"/>
<dbReference type="InterPro" id="IPR036890">
    <property type="entry name" value="HATPase_C_sf"/>
</dbReference>
<dbReference type="InterPro" id="IPR003594">
    <property type="entry name" value="HATPase_dom"/>
</dbReference>
<dbReference type="GO" id="GO:0005886">
    <property type="term" value="C:plasma membrane"/>
    <property type="evidence" value="ECO:0007669"/>
    <property type="project" value="UniProtKB-SubCell"/>
</dbReference>
<reference evidence="16 17" key="1">
    <citation type="submission" date="2019-08" db="EMBL/GenBank/DDBJ databases">
        <authorList>
            <person name="Dong K."/>
        </authorList>
    </citation>
    <scope>NUCLEOTIDE SEQUENCE [LARGE SCALE GENOMIC DNA]</scope>
    <source>
        <strain evidence="16 17">JCM14558</strain>
    </source>
</reference>
<dbReference type="InterPro" id="IPR050980">
    <property type="entry name" value="2C_sensor_his_kinase"/>
</dbReference>
<dbReference type="PRINTS" id="PR00344">
    <property type="entry name" value="BCTRLSENSOR"/>
</dbReference>
<dbReference type="InterPro" id="IPR016120">
    <property type="entry name" value="Sig_transdc_His_kin_SpoOB"/>
</dbReference>
<feature type="transmembrane region" description="Helical" evidence="14">
    <location>
        <begin position="179"/>
        <end position="201"/>
    </location>
</feature>
<evidence type="ECO:0000256" key="1">
    <source>
        <dbReference type="ARBA" id="ARBA00000085"/>
    </source>
</evidence>
<dbReference type="InterPro" id="IPR004358">
    <property type="entry name" value="Sig_transdc_His_kin-like_C"/>
</dbReference>
<dbReference type="InterPro" id="IPR005467">
    <property type="entry name" value="His_kinase_dom"/>
</dbReference>
<feature type="transmembrane region" description="Helical" evidence="14">
    <location>
        <begin position="15"/>
        <end position="39"/>
    </location>
</feature>
<gene>
    <name evidence="16" type="ORF">FVP77_04875</name>
</gene>
<keyword evidence="4" id="KW-1003">Cell membrane</keyword>
<comment type="subcellular location">
    <subcellularLocation>
        <location evidence="2">Cell membrane</location>
        <topology evidence="2">Multi-pass membrane protein</topology>
    </subcellularLocation>
</comment>
<evidence type="ECO:0000256" key="12">
    <source>
        <dbReference type="ARBA" id="ARBA00023012"/>
    </source>
</evidence>
<dbReference type="InterPro" id="IPR029151">
    <property type="entry name" value="Sensor-like_sf"/>
</dbReference>
<evidence type="ECO:0000256" key="3">
    <source>
        <dbReference type="ARBA" id="ARBA00012438"/>
    </source>
</evidence>
<keyword evidence="9 16" id="KW-0418">Kinase</keyword>
<dbReference type="Pfam" id="PF17203">
    <property type="entry name" value="sCache_3_2"/>
    <property type="match status" value="1"/>
</dbReference>
<keyword evidence="13 14" id="KW-0472">Membrane</keyword>
<dbReference type="InterPro" id="IPR033463">
    <property type="entry name" value="sCache_3"/>
</dbReference>
<dbReference type="Gene3D" id="3.30.565.10">
    <property type="entry name" value="Histidine kinase-like ATPase, C-terminal domain"/>
    <property type="match status" value="1"/>
</dbReference>
<name>A0A5C8I1B6_9MICO</name>
<dbReference type="Pfam" id="PF02518">
    <property type="entry name" value="HATPase_c"/>
    <property type="match status" value="1"/>
</dbReference>
<dbReference type="SMART" id="SM00387">
    <property type="entry name" value="HATPase_c"/>
    <property type="match status" value="1"/>
</dbReference>
<evidence type="ECO:0000256" key="10">
    <source>
        <dbReference type="ARBA" id="ARBA00022840"/>
    </source>
</evidence>
<evidence type="ECO:0000256" key="6">
    <source>
        <dbReference type="ARBA" id="ARBA00022679"/>
    </source>
</evidence>